<dbReference type="EMBL" id="NIHM01000007">
    <property type="protein sequence ID" value="PLT55871.1"/>
    <property type="molecule type" value="Genomic_DNA"/>
</dbReference>
<proteinExistence type="predicted"/>
<name>A0A2N5NJ44_MEDGN</name>
<feature type="transmembrane region" description="Helical" evidence="1">
    <location>
        <begin position="123"/>
        <end position="139"/>
    </location>
</feature>
<dbReference type="InterPro" id="IPR002656">
    <property type="entry name" value="Acyl_transf_3_dom"/>
</dbReference>
<dbReference type="PANTHER" id="PTHR23028">
    <property type="entry name" value="ACETYLTRANSFERASE"/>
    <property type="match status" value="1"/>
</dbReference>
<evidence type="ECO:0000313" key="3">
    <source>
        <dbReference type="EMBL" id="PLT55871.1"/>
    </source>
</evidence>
<feature type="domain" description="Acyltransferase 3" evidence="2">
    <location>
        <begin position="7"/>
        <end position="175"/>
    </location>
</feature>
<keyword evidence="1" id="KW-1133">Transmembrane helix</keyword>
<sequence>MYWGGGGILYIVVIILLQKHNNFTFWTYIFPVFRSIEFIIGIILGILFSAEKKCEKKNGNKLMATLFELVILLLFLIERILCEYTTLYEIPHNYKSIVGFLIAIGIVYVFAHEAGIFSKVISNRILIYIGNISFEIYIIHQTVMKYCDLFIYKFGGKNFRIILIIISTLMLATIFHYYGCNNKRKKERRLND</sequence>
<dbReference type="Pfam" id="PF01757">
    <property type="entry name" value="Acyl_transf_3"/>
    <property type="match status" value="1"/>
</dbReference>
<dbReference type="AlphaFoldDB" id="A0A2N5NJ44"/>
<keyword evidence="1" id="KW-0472">Membrane</keyword>
<gene>
    <name evidence="3" type="ORF">CDL18_06740</name>
</gene>
<feature type="transmembrane region" description="Helical" evidence="1">
    <location>
        <begin position="93"/>
        <end position="111"/>
    </location>
</feature>
<dbReference type="InterPro" id="IPR050879">
    <property type="entry name" value="Acyltransferase_3"/>
</dbReference>
<dbReference type="GO" id="GO:0016747">
    <property type="term" value="F:acyltransferase activity, transferring groups other than amino-acyl groups"/>
    <property type="evidence" value="ECO:0007669"/>
    <property type="project" value="InterPro"/>
</dbReference>
<evidence type="ECO:0000259" key="2">
    <source>
        <dbReference type="Pfam" id="PF01757"/>
    </source>
</evidence>
<feature type="transmembrane region" description="Helical" evidence="1">
    <location>
        <begin position="25"/>
        <end position="50"/>
    </location>
</feature>
<feature type="transmembrane region" description="Helical" evidence="1">
    <location>
        <begin position="159"/>
        <end position="179"/>
    </location>
</feature>
<dbReference type="GO" id="GO:0016020">
    <property type="term" value="C:membrane"/>
    <property type="evidence" value="ECO:0007669"/>
    <property type="project" value="TreeGrafter"/>
</dbReference>
<feature type="transmembrane region" description="Helical" evidence="1">
    <location>
        <begin position="62"/>
        <end position="81"/>
    </location>
</feature>
<reference evidence="3 4" key="1">
    <citation type="journal article" date="2017" name="Genome Med.">
        <title>A novel Ruminococcus gnavus clade enriched in inflammatory bowel disease patients.</title>
        <authorList>
            <person name="Hall A.B."/>
            <person name="Yassour M."/>
            <person name="Sauk J."/>
            <person name="Garner A."/>
            <person name="Jiang X."/>
            <person name="Arthur T."/>
            <person name="Lagoudas G.K."/>
            <person name="Vatanen T."/>
            <person name="Fornelos N."/>
            <person name="Wilson R."/>
            <person name="Bertha M."/>
            <person name="Cohen M."/>
            <person name="Garber J."/>
            <person name="Khalili H."/>
            <person name="Gevers D."/>
            <person name="Ananthakrishnan A.N."/>
            <person name="Kugathasan S."/>
            <person name="Lander E.S."/>
            <person name="Blainey P."/>
            <person name="Vlamakis H."/>
            <person name="Xavier R.J."/>
            <person name="Huttenhower C."/>
        </authorList>
    </citation>
    <scope>NUCLEOTIDE SEQUENCE [LARGE SCALE GENOMIC DNA]</scope>
    <source>
        <strain evidence="3 4">RJX1118</strain>
    </source>
</reference>
<organism evidence="3 4">
    <name type="scientific">Mediterraneibacter gnavus</name>
    <name type="common">Ruminococcus gnavus</name>
    <dbReference type="NCBI Taxonomy" id="33038"/>
    <lineage>
        <taxon>Bacteria</taxon>
        <taxon>Bacillati</taxon>
        <taxon>Bacillota</taxon>
        <taxon>Clostridia</taxon>
        <taxon>Lachnospirales</taxon>
        <taxon>Lachnospiraceae</taxon>
        <taxon>Mediterraneibacter</taxon>
    </lineage>
</organism>
<protein>
    <recommendedName>
        <fullName evidence="2">Acyltransferase 3 domain-containing protein</fullName>
    </recommendedName>
</protein>
<keyword evidence="1" id="KW-0812">Transmembrane</keyword>
<comment type="caution">
    <text evidence="3">The sequence shown here is derived from an EMBL/GenBank/DDBJ whole genome shotgun (WGS) entry which is preliminary data.</text>
</comment>
<dbReference type="GO" id="GO:0000271">
    <property type="term" value="P:polysaccharide biosynthetic process"/>
    <property type="evidence" value="ECO:0007669"/>
    <property type="project" value="TreeGrafter"/>
</dbReference>
<evidence type="ECO:0000313" key="4">
    <source>
        <dbReference type="Proteomes" id="UP000234849"/>
    </source>
</evidence>
<dbReference type="Proteomes" id="UP000234849">
    <property type="component" value="Unassembled WGS sequence"/>
</dbReference>
<dbReference type="PANTHER" id="PTHR23028:SF53">
    <property type="entry name" value="ACYL_TRANSF_3 DOMAIN-CONTAINING PROTEIN"/>
    <property type="match status" value="1"/>
</dbReference>
<evidence type="ECO:0000256" key="1">
    <source>
        <dbReference type="SAM" id="Phobius"/>
    </source>
</evidence>
<accession>A0A2N5NJ44</accession>